<dbReference type="SUPFAM" id="SSF54593">
    <property type="entry name" value="Glyoxalase/Bleomycin resistance protein/Dihydroxybiphenyl dioxygenase"/>
    <property type="match status" value="1"/>
</dbReference>
<reference evidence="2" key="1">
    <citation type="submission" date="2016-02" db="EMBL/GenBank/DDBJ databases">
        <title>Ulvibacter sp. LPB0005, isolated from Thais luteostoma.</title>
        <authorList>
            <person name="Shin S.-K."/>
            <person name="Yi H."/>
        </authorList>
    </citation>
    <scope>NUCLEOTIDE SEQUENCE [LARGE SCALE GENOMIC DNA]</scope>
    <source>
        <strain evidence="2">LPB0005</strain>
    </source>
</reference>
<keyword evidence="3" id="KW-1185">Reference proteome</keyword>
<organism evidence="2 3">
    <name type="scientific">Cochleicola gelatinilyticus</name>
    <dbReference type="NCBI Taxonomy" id="1763537"/>
    <lineage>
        <taxon>Bacteria</taxon>
        <taxon>Pseudomonadati</taxon>
        <taxon>Bacteroidota</taxon>
        <taxon>Flavobacteriia</taxon>
        <taxon>Flavobacteriales</taxon>
        <taxon>Flavobacteriaceae</taxon>
        <taxon>Cochleicola</taxon>
    </lineage>
</organism>
<dbReference type="PANTHER" id="PTHR36503">
    <property type="entry name" value="BLR2520 PROTEIN"/>
    <property type="match status" value="1"/>
</dbReference>
<dbReference type="RefSeq" id="WP_068591028.1">
    <property type="nucleotide sequence ID" value="NZ_LRXL01000026.1"/>
</dbReference>
<accession>A0A167J963</accession>
<gene>
    <name evidence="2" type="ORF">ULVI_06850</name>
</gene>
<keyword evidence="2" id="KW-0560">Oxidoreductase</keyword>
<evidence type="ECO:0000313" key="3">
    <source>
        <dbReference type="Proteomes" id="UP000077013"/>
    </source>
</evidence>
<name>A0A167J963_9FLAO</name>
<evidence type="ECO:0000313" key="2">
    <source>
        <dbReference type="EMBL" id="OAB80446.1"/>
    </source>
</evidence>
<keyword evidence="2" id="KW-0223">Dioxygenase</keyword>
<evidence type="ECO:0000259" key="1">
    <source>
        <dbReference type="PROSITE" id="PS51819"/>
    </source>
</evidence>
<dbReference type="EMBL" id="LRXL01000026">
    <property type="protein sequence ID" value="OAB80446.1"/>
    <property type="molecule type" value="Genomic_DNA"/>
</dbReference>
<dbReference type="InterPro" id="IPR004360">
    <property type="entry name" value="Glyas_Fos-R_dOase_dom"/>
</dbReference>
<dbReference type="Gene3D" id="3.10.180.10">
    <property type="entry name" value="2,3-Dihydroxybiphenyl 1,2-Dioxygenase, domain 1"/>
    <property type="match status" value="1"/>
</dbReference>
<comment type="caution">
    <text evidence="2">The sequence shown here is derived from an EMBL/GenBank/DDBJ whole genome shotgun (WGS) entry which is preliminary data.</text>
</comment>
<dbReference type="GO" id="GO:0051213">
    <property type="term" value="F:dioxygenase activity"/>
    <property type="evidence" value="ECO:0007669"/>
    <property type="project" value="UniProtKB-KW"/>
</dbReference>
<dbReference type="AlphaFoldDB" id="A0A167J963"/>
<dbReference type="OrthoDB" id="9798430at2"/>
<sequence length="134" mass="15460">MKSIWLNLPVKNLETSKRFYKEIGFTLNTNYNRDDGASFLIGEKEVVLMLFPEHTFKEFVRHDVADTNKGSEILLNIGAESREEVDEMAEKVKKAGGVIFAEAAESEGWMYVFGFKDPDGHRWSMLYMDLEKLK</sequence>
<feature type="domain" description="VOC" evidence="1">
    <location>
        <begin position="2"/>
        <end position="128"/>
    </location>
</feature>
<dbReference type="Proteomes" id="UP000077013">
    <property type="component" value="Unassembled WGS sequence"/>
</dbReference>
<dbReference type="PROSITE" id="PS51819">
    <property type="entry name" value="VOC"/>
    <property type="match status" value="1"/>
</dbReference>
<dbReference type="InterPro" id="IPR029068">
    <property type="entry name" value="Glyas_Bleomycin-R_OHBP_Dase"/>
</dbReference>
<proteinExistence type="predicted"/>
<dbReference type="PANTHER" id="PTHR36503:SF2">
    <property type="entry name" value="BLR2408 PROTEIN"/>
    <property type="match status" value="1"/>
</dbReference>
<protein>
    <submittedName>
        <fullName evidence="2">Extradiol dioxygenase</fullName>
    </submittedName>
</protein>
<dbReference type="STRING" id="1763537.ULVI_06850"/>
<dbReference type="Pfam" id="PF00903">
    <property type="entry name" value="Glyoxalase"/>
    <property type="match status" value="1"/>
</dbReference>
<dbReference type="InterPro" id="IPR037523">
    <property type="entry name" value="VOC_core"/>
</dbReference>